<keyword evidence="1" id="KW-0472">Membrane</keyword>
<reference evidence="2" key="1">
    <citation type="submission" date="2022-05" db="EMBL/GenBank/DDBJ databases">
        <authorList>
            <person name="Jo J.-H."/>
            <person name="Im W.-T."/>
        </authorList>
    </citation>
    <scope>NUCLEOTIDE SEQUENCE</scope>
    <source>
        <strain evidence="2">SE220</strain>
    </source>
</reference>
<keyword evidence="3" id="KW-1185">Reference proteome</keyword>
<feature type="transmembrane region" description="Helical" evidence="1">
    <location>
        <begin position="6"/>
        <end position="27"/>
    </location>
</feature>
<accession>A0ABT0S1P5</accession>
<dbReference type="RefSeq" id="WP_249831266.1">
    <property type="nucleotide sequence ID" value="NZ_JAMGBE010000002.1"/>
</dbReference>
<evidence type="ECO:0000313" key="2">
    <source>
        <dbReference type="EMBL" id="MCL6729794.1"/>
    </source>
</evidence>
<keyword evidence="1" id="KW-1133">Transmembrane helix</keyword>
<feature type="transmembrane region" description="Helical" evidence="1">
    <location>
        <begin position="48"/>
        <end position="72"/>
    </location>
</feature>
<proteinExistence type="predicted"/>
<protein>
    <submittedName>
        <fullName evidence="2">Uncharacterized protein</fullName>
    </submittedName>
</protein>
<evidence type="ECO:0000256" key="1">
    <source>
        <dbReference type="SAM" id="Phobius"/>
    </source>
</evidence>
<sequence>MPELAQTLAFVAALLMVISIVIWSSWLRGPLLQRLDGQRAANAAPAALAMKLLIAAFGVSAVAAILAIGGWISP</sequence>
<keyword evidence="1" id="KW-0812">Transmembrane</keyword>
<name>A0ABT0S1P5_9SPHN</name>
<organism evidence="2 3">
    <name type="scientific">Sphingomonas hankyongi</name>
    <dbReference type="NCBI Taxonomy" id="2908209"/>
    <lineage>
        <taxon>Bacteria</taxon>
        <taxon>Pseudomonadati</taxon>
        <taxon>Pseudomonadota</taxon>
        <taxon>Alphaproteobacteria</taxon>
        <taxon>Sphingomonadales</taxon>
        <taxon>Sphingomonadaceae</taxon>
        <taxon>Sphingomonas</taxon>
    </lineage>
</organism>
<evidence type="ECO:0000313" key="3">
    <source>
        <dbReference type="Proteomes" id="UP001165342"/>
    </source>
</evidence>
<comment type="caution">
    <text evidence="2">The sequence shown here is derived from an EMBL/GenBank/DDBJ whole genome shotgun (WGS) entry which is preliminary data.</text>
</comment>
<dbReference type="Proteomes" id="UP001165342">
    <property type="component" value="Unassembled WGS sequence"/>
</dbReference>
<dbReference type="EMBL" id="JAMGBE010000002">
    <property type="protein sequence ID" value="MCL6729794.1"/>
    <property type="molecule type" value="Genomic_DNA"/>
</dbReference>
<gene>
    <name evidence="2" type="ORF">LZ538_06955</name>
</gene>